<evidence type="ECO:0000313" key="5">
    <source>
        <dbReference type="EMBL" id="TMM57282.1"/>
    </source>
</evidence>
<evidence type="ECO:0000256" key="1">
    <source>
        <dbReference type="ARBA" id="ARBA00022614"/>
    </source>
</evidence>
<dbReference type="CDD" id="cd00146">
    <property type="entry name" value="PKD"/>
    <property type="match status" value="1"/>
</dbReference>
<dbReference type="Proteomes" id="UP000310314">
    <property type="component" value="Unassembled WGS sequence"/>
</dbReference>
<dbReference type="PANTHER" id="PTHR47566:SF1">
    <property type="entry name" value="PROTEIN NUD1"/>
    <property type="match status" value="1"/>
</dbReference>
<name>A0A5S3PRD8_9FLAO</name>
<dbReference type="InterPro" id="IPR000601">
    <property type="entry name" value="PKD_dom"/>
</dbReference>
<keyword evidence="6" id="KW-1185">Reference proteome</keyword>
<feature type="domain" description="PKD" evidence="4">
    <location>
        <begin position="153"/>
        <end position="200"/>
    </location>
</feature>
<keyword evidence="3" id="KW-0732">Signal</keyword>
<dbReference type="InterPro" id="IPR032675">
    <property type="entry name" value="LRR_dom_sf"/>
</dbReference>
<evidence type="ECO:0000259" key="4">
    <source>
        <dbReference type="PROSITE" id="PS50093"/>
    </source>
</evidence>
<dbReference type="PROSITE" id="PS51257">
    <property type="entry name" value="PROKAR_LIPOPROTEIN"/>
    <property type="match status" value="1"/>
</dbReference>
<dbReference type="Gene3D" id="3.80.10.10">
    <property type="entry name" value="Ribonuclease Inhibitor"/>
    <property type="match status" value="1"/>
</dbReference>
<dbReference type="InterPro" id="IPR052574">
    <property type="entry name" value="CDIRP"/>
</dbReference>
<dbReference type="SUPFAM" id="SSF52058">
    <property type="entry name" value="L domain-like"/>
    <property type="match status" value="1"/>
</dbReference>
<dbReference type="OrthoDB" id="1439291at2"/>
<dbReference type="AlphaFoldDB" id="A0A5S3PRD8"/>
<evidence type="ECO:0000313" key="6">
    <source>
        <dbReference type="Proteomes" id="UP000310314"/>
    </source>
</evidence>
<dbReference type="EMBL" id="VATY01000002">
    <property type="protein sequence ID" value="TMM57282.1"/>
    <property type="molecule type" value="Genomic_DNA"/>
</dbReference>
<proteinExistence type="predicted"/>
<sequence length="489" mass="54794">MTYRFQPIKIVLFFAVVLLSFSCEKDETNPQSTATQILPIKIVSPTGASGSGDLIITNSRGPKTHSALNYGETIEIELNLTDAGNYTFEVDDPNLGRIKLFATKEALQNYTSESPFLLQFEHYKNQKIATFKVKSEIGPNLRNRRIDLIVFQGYESLYHIDWGDGTEEVGEAPAEYRTGWDPVSHNYAASGEYTITLRTTKGEEVTGLELQYTGNGKGDRIQTLELENLPNLNALSLGDSDMPYVDSIIEQYPNLKELSLRFGSLNSIDLSKNAQLEYLNITGNYNTMVKGLSTLINLRALGITGTIENLDLGLFPELTSLTIRGHDFTSLDLATNPKLTTLTLQLNNLEQVDLSTNVNLKNLSITNNTLTELNISNNPEIEYLNLYANYIDELDISQQDQLEYVNLSSVHLKQVVAPESLDNIKSIDLGNARFLNEEELLDAVFKGQANNPKSKGEIIFHDLAHVIERQIVLLNNLVMEHDWRINIPQ</sequence>
<feature type="chain" id="PRO_5024386468" description="PKD domain-containing protein" evidence="3">
    <location>
        <begin position="26"/>
        <end position="489"/>
    </location>
</feature>
<keyword evidence="1" id="KW-0433">Leucine-rich repeat</keyword>
<evidence type="ECO:0000256" key="2">
    <source>
        <dbReference type="ARBA" id="ARBA00022737"/>
    </source>
</evidence>
<evidence type="ECO:0000256" key="3">
    <source>
        <dbReference type="SAM" id="SignalP"/>
    </source>
</evidence>
<comment type="caution">
    <text evidence="5">The sequence shown here is derived from an EMBL/GenBank/DDBJ whole genome shotgun (WGS) entry which is preliminary data.</text>
</comment>
<dbReference type="PROSITE" id="PS50093">
    <property type="entry name" value="PKD"/>
    <property type="match status" value="1"/>
</dbReference>
<keyword evidence="2" id="KW-0677">Repeat</keyword>
<dbReference type="PANTHER" id="PTHR47566">
    <property type="match status" value="1"/>
</dbReference>
<dbReference type="RefSeq" id="WP_138658265.1">
    <property type="nucleotide sequence ID" value="NZ_VATY01000002.1"/>
</dbReference>
<accession>A0A5S3PRD8</accession>
<protein>
    <recommendedName>
        <fullName evidence="4">PKD domain-containing protein</fullName>
    </recommendedName>
</protein>
<organism evidence="5 6">
    <name type="scientific">Maribacter algarum</name>
    <name type="common">ex Zhang et al. 2020</name>
    <dbReference type="NCBI Taxonomy" id="2578118"/>
    <lineage>
        <taxon>Bacteria</taxon>
        <taxon>Pseudomonadati</taxon>
        <taxon>Bacteroidota</taxon>
        <taxon>Flavobacteriia</taxon>
        <taxon>Flavobacteriales</taxon>
        <taxon>Flavobacteriaceae</taxon>
        <taxon>Maribacter</taxon>
    </lineage>
</organism>
<gene>
    <name evidence="5" type="ORF">FEE95_12410</name>
</gene>
<feature type="signal peptide" evidence="3">
    <location>
        <begin position="1"/>
        <end position="25"/>
    </location>
</feature>
<reference evidence="5 6" key="1">
    <citation type="submission" date="2019-05" db="EMBL/GenBank/DDBJ databases">
        <authorList>
            <person name="Zhang J.-Y."/>
            <person name="Feg X."/>
            <person name="Du Z.-J."/>
        </authorList>
    </citation>
    <scope>NUCLEOTIDE SEQUENCE [LARGE SCALE GENOMIC DNA]</scope>
    <source>
        <strain evidence="5 6">RZ26</strain>
    </source>
</reference>
<dbReference type="GO" id="GO:0035591">
    <property type="term" value="F:signaling adaptor activity"/>
    <property type="evidence" value="ECO:0007669"/>
    <property type="project" value="TreeGrafter"/>
</dbReference>